<evidence type="ECO:0000256" key="1">
    <source>
        <dbReference type="ARBA" id="ARBA00008645"/>
    </source>
</evidence>
<dbReference type="InterPro" id="IPR008979">
    <property type="entry name" value="Galactose-bd-like_sf"/>
</dbReference>
<dbReference type="InterPro" id="IPR000383">
    <property type="entry name" value="Xaa-Pro-like_dom"/>
</dbReference>
<dbReference type="EMBL" id="JBHSAY010000005">
    <property type="protein sequence ID" value="MFC4130502.1"/>
    <property type="molecule type" value="Genomic_DNA"/>
</dbReference>
<comment type="similarity">
    <text evidence="1">Belongs to the AB hydrolase superfamily.</text>
</comment>
<keyword evidence="2 5" id="KW-0378">Hydrolase</keyword>
<evidence type="ECO:0000256" key="2">
    <source>
        <dbReference type="ARBA" id="ARBA00022801"/>
    </source>
</evidence>
<dbReference type="RefSeq" id="WP_253757774.1">
    <property type="nucleotide sequence ID" value="NZ_JAMZDZ010000001.1"/>
</dbReference>
<dbReference type="InterPro" id="IPR029058">
    <property type="entry name" value="AB_hydrolase_fold"/>
</dbReference>
<evidence type="ECO:0000313" key="6">
    <source>
        <dbReference type="Proteomes" id="UP001595816"/>
    </source>
</evidence>
<dbReference type="SMART" id="SM00939">
    <property type="entry name" value="PepX_C"/>
    <property type="match status" value="1"/>
</dbReference>
<dbReference type="Pfam" id="PF02129">
    <property type="entry name" value="Peptidase_S15"/>
    <property type="match status" value="1"/>
</dbReference>
<dbReference type="InterPro" id="IPR013736">
    <property type="entry name" value="Xaa-Pro_dipept_C"/>
</dbReference>
<dbReference type="InterPro" id="IPR050261">
    <property type="entry name" value="FrsA_esterase"/>
</dbReference>
<reference evidence="6" key="1">
    <citation type="journal article" date="2019" name="Int. J. Syst. Evol. Microbiol.">
        <title>The Global Catalogue of Microorganisms (GCM) 10K type strain sequencing project: providing services to taxonomists for standard genome sequencing and annotation.</title>
        <authorList>
            <consortium name="The Broad Institute Genomics Platform"/>
            <consortium name="The Broad Institute Genome Sequencing Center for Infectious Disease"/>
            <person name="Wu L."/>
            <person name="Ma J."/>
        </authorList>
    </citation>
    <scope>NUCLEOTIDE SEQUENCE [LARGE SCALE GENOMIC DNA]</scope>
    <source>
        <strain evidence="6">CGMCC 4.7289</strain>
    </source>
</reference>
<dbReference type="PANTHER" id="PTHR22946:SF9">
    <property type="entry name" value="POLYKETIDE TRANSFERASE AF380"/>
    <property type="match status" value="1"/>
</dbReference>
<name>A0ABV8LHT2_9ACTN</name>
<evidence type="ECO:0000256" key="3">
    <source>
        <dbReference type="SAM" id="SignalP"/>
    </source>
</evidence>
<dbReference type="PANTHER" id="PTHR22946">
    <property type="entry name" value="DIENELACTONE HYDROLASE DOMAIN-CONTAINING PROTEIN-RELATED"/>
    <property type="match status" value="1"/>
</dbReference>
<keyword evidence="6" id="KW-1185">Reference proteome</keyword>
<dbReference type="Proteomes" id="UP001595816">
    <property type="component" value="Unassembled WGS sequence"/>
</dbReference>
<protein>
    <submittedName>
        <fullName evidence="5">CocE/NonD family hydrolase</fullName>
    </submittedName>
</protein>
<keyword evidence="3" id="KW-0732">Signal</keyword>
<evidence type="ECO:0000259" key="4">
    <source>
        <dbReference type="SMART" id="SM00939"/>
    </source>
</evidence>
<feature type="domain" description="Xaa-Pro dipeptidyl-peptidase C-terminal" evidence="4">
    <location>
        <begin position="297"/>
        <end position="521"/>
    </location>
</feature>
<comment type="caution">
    <text evidence="5">The sequence shown here is derived from an EMBL/GenBank/DDBJ whole genome shotgun (WGS) entry which is preliminary data.</text>
</comment>
<dbReference type="GO" id="GO:0016787">
    <property type="term" value="F:hydrolase activity"/>
    <property type="evidence" value="ECO:0007669"/>
    <property type="project" value="UniProtKB-KW"/>
</dbReference>
<dbReference type="SUPFAM" id="SSF49785">
    <property type="entry name" value="Galactose-binding domain-like"/>
    <property type="match status" value="1"/>
</dbReference>
<sequence length="526" mass="54889">MRTQSPLRAAVVALTLLVTTGVTAVAAPAYAGTTSMTFVDITASDGVVLKANVIESTTAGKHPAVVFPSSWGLNDLEYLAQAKAMASAGYTVLSYTPRGWWSSGGQIDTAGPRDIRDVSTVIDWLLAHTSADPAHIGMGGVSYGAGISLIASGNDARIRAVAALSGWSDLAASLYGDQTRRQQAPALLQGTALLLGRTSPEFDTVIGDFWNYRNVPGVLAFAGVRSAKTYLAGINANQPAILMANAFGDSVFPPNQLVDFYGSLGTPKRLEFSPGDHAIPELTGIAGLDNAVWTSARRWFDHYLAGAANGVDTEAPIVLRPNGGGAAESYATWSAVSTSTTRYGLGEVHWWDGTGDLGGTPSTGWSRFTWTDLGTTADGGVVLISNGLTALTGQPPTAWLPGVDRTHAGVWISPSLGSTLKIRGIPTVHLRVTPSATNGTLIAYVYDVDGLGTGSLLTHAPISWRGASAGSPLTLDLRLPGTAWNVPAGHKLALVVDGHDPLYLDDNGALANVTFSGSAWLDLPRR</sequence>
<organism evidence="5 6">
    <name type="scientific">Hamadaea flava</name>
    <dbReference type="NCBI Taxonomy" id="1742688"/>
    <lineage>
        <taxon>Bacteria</taxon>
        <taxon>Bacillati</taxon>
        <taxon>Actinomycetota</taxon>
        <taxon>Actinomycetes</taxon>
        <taxon>Micromonosporales</taxon>
        <taxon>Micromonosporaceae</taxon>
        <taxon>Hamadaea</taxon>
    </lineage>
</organism>
<feature type="chain" id="PRO_5047539266" evidence="3">
    <location>
        <begin position="32"/>
        <end position="526"/>
    </location>
</feature>
<evidence type="ECO:0000313" key="5">
    <source>
        <dbReference type="EMBL" id="MFC4130502.1"/>
    </source>
</evidence>
<dbReference type="Pfam" id="PF08530">
    <property type="entry name" value="PepX_C"/>
    <property type="match status" value="1"/>
</dbReference>
<dbReference type="Gene3D" id="2.60.120.260">
    <property type="entry name" value="Galactose-binding domain-like"/>
    <property type="match status" value="1"/>
</dbReference>
<accession>A0ABV8LHT2</accession>
<dbReference type="SUPFAM" id="SSF53474">
    <property type="entry name" value="alpha/beta-Hydrolases"/>
    <property type="match status" value="1"/>
</dbReference>
<proteinExistence type="inferred from homology"/>
<feature type="signal peptide" evidence="3">
    <location>
        <begin position="1"/>
        <end position="31"/>
    </location>
</feature>
<dbReference type="Gene3D" id="3.40.50.1820">
    <property type="entry name" value="alpha/beta hydrolase"/>
    <property type="match status" value="2"/>
</dbReference>
<gene>
    <name evidence="5" type="ORF">ACFOZ4_07790</name>
</gene>